<dbReference type="Proteomes" id="UP000006078">
    <property type="component" value="Unassembled WGS sequence"/>
</dbReference>
<evidence type="ECO:0000256" key="2">
    <source>
        <dbReference type="SAM" id="SignalP"/>
    </source>
</evidence>
<organism evidence="4 7">
    <name type="scientific">Corynebacterium otitidis ATCC 51513</name>
    <dbReference type="NCBI Taxonomy" id="883169"/>
    <lineage>
        <taxon>Bacteria</taxon>
        <taxon>Bacillati</taxon>
        <taxon>Actinomycetota</taxon>
        <taxon>Actinomycetes</taxon>
        <taxon>Mycobacteriales</taxon>
        <taxon>Corynebacteriaceae</taxon>
        <taxon>Corynebacterium</taxon>
    </lineage>
</organism>
<dbReference type="EMBL" id="CAJZ01000134">
    <property type="protein sequence ID" value="CCI83713.1"/>
    <property type="molecule type" value="Genomic_DNA"/>
</dbReference>
<dbReference type="eggNOG" id="COG4558">
    <property type="taxonomic scope" value="Bacteria"/>
</dbReference>
<feature type="domain" description="Fe/B12 periplasmic-binding" evidence="3">
    <location>
        <begin position="99"/>
        <end position="360"/>
    </location>
</feature>
<dbReference type="InterPro" id="IPR050902">
    <property type="entry name" value="ABC_Transporter_SBP"/>
</dbReference>
<dbReference type="PANTHER" id="PTHR30535">
    <property type="entry name" value="VITAMIN B12-BINDING PROTEIN"/>
    <property type="match status" value="1"/>
</dbReference>
<accession>I7IXC7</accession>
<keyword evidence="6" id="KW-1185">Reference proteome</keyword>
<evidence type="ECO:0000313" key="7">
    <source>
        <dbReference type="Proteomes" id="UP000011016"/>
    </source>
</evidence>
<dbReference type="SUPFAM" id="SSF53807">
    <property type="entry name" value="Helical backbone' metal receptor"/>
    <property type="match status" value="1"/>
</dbReference>
<dbReference type="HOGENOM" id="CLU_038034_6_1_11"/>
<dbReference type="EMBL" id="AHAE01000053">
    <property type="protein sequence ID" value="EJZ81894.1"/>
    <property type="molecule type" value="Genomic_DNA"/>
</dbReference>
<sequence length="370" mass="38606">MFVLRRRLRAAIATLAIGAVTLSGCADWDASPAATSSDLREQVANAGERPDPRELEGVVDIDTIAEVEPVADSPKPDLPVTVTDGDGYDVTIEDVSRILPLDLYGSYSKTLSGLGLGDNIVGRTVSSTEPSLADLPVVTQGGHNLNVEAILELDPTLVMIDHSIGPREAIDQIRDAGITTVIMQPERKLDTIAEDIMQVAQTVGLPDEGKKLGEQSQADLDASLSAIDNLKPDEPMRVAFVYARGTGGVFFILGPEEGTDELIEGVGAIDAAKEAGITDLVPATAEALADLNPDAFIMMTKGLDSTGGIEGLLERPGVAQTTAGQKQRIVTLPDGDSLAFGPMAGEVLLRTAAGLYDPSLLGEDAAGAAN</sequence>
<comment type="caution">
    <text evidence="4">The sequence shown here is derived from an EMBL/GenBank/DDBJ whole genome shotgun (WGS) entry which is preliminary data.</text>
</comment>
<dbReference type="PANTHER" id="PTHR30535:SF4">
    <property type="entry name" value="HEMIN-BINDING PERIPLASMIC PROTEIN HMUT"/>
    <property type="match status" value="1"/>
</dbReference>
<evidence type="ECO:0000256" key="1">
    <source>
        <dbReference type="ARBA" id="ARBA00008814"/>
    </source>
</evidence>
<dbReference type="Gene3D" id="3.40.50.1980">
    <property type="entry name" value="Nitrogenase molybdenum iron protein domain"/>
    <property type="match status" value="2"/>
</dbReference>
<protein>
    <submittedName>
        <fullName evidence="4">Hemin-binding periplasmic protein</fullName>
    </submittedName>
</protein>
<gene>
    <name evidence="4" type="primary">hmuT2</name>
    <name evidence="4" type="ORF">BN46_0985</name>
    <name evidence="5" type="ORF">HMPREF9719_01190</name>
</gene>
<dbReference type="PATRIC" id="fig|883169.3.peg.1149"/>
<reference evidence="5 6" key="2">
    <citation type="submission" date="2012-08" db="EMBL/GenBank/DDBJ databases">
        <title>The Genome Sequence of Turicella otitidis ATCC 51513.</title>
        <authorList>
            <consortium name="The Broad Institute Genome Sequencing Platform"/>
            <person name="Earl A."/>
            <person name="Ward D."/>
            <person name="Feldgarden M."/>
            <person name="Gevers D."/>
            <person name="Huys G."/>
            <person name="Walker B."/>
            <person name="Young S.K."/>
            <person name="Zeng Q."/>
            <person name="Gargeya S."/>
            <person name="Fitzgerald M."/>
            <person name="Haas B."/>
            <person name="Abouelleil A."/>
            <person name="Alvarado L."/>
            <person name="Arachchi H.M."/>
            <person name="Berlin A.M."/>
            <person name="Chapman S.B."/>
            <person name="Goldberg J."/>
            <person name="Griggs A."/>
            <person name="Gujja S."/>
            <person name="Hansen M."/>
            <person name="Howarth C."/>
            <person name="Imamovic A."/>
            <person name="Larimer J."/>
            <person name="McCowen C."/>
            <person name="Montmayeur A."/>
            <person name="Murphy C."/>
            <person name="Neiman D."/>
            <person name="Pearson M."/>
            <person name="Priest M."/>
            <person name="Roberts A."/>
            <person name="Saif S."/>
            <person name="Shea T."/>
            <person name="Sisk P."/>
            <person name="Sykes S."/>
            <person name="Wortman J."/>
            <person name="Nusbaum C."/>
            <person name="Birren B."/>
        </authorList>
    </citation>
    <scope>NUCLEOTIDE SEQUENCE [LARGE SCALE GENOMIC DNA]</scope>
    <source>
        <strain evidence="5 6">ATCC 51513</strain>
    </source>
</reference>
<proteinExistence type="inferred from homology"/>
<comment type="similarity">
    <text evidence="1">Belongs to the bacterial solute-binding protein 8 family.</text>
</comment>
<dbReference type="Pfam" id="PF01497">
    <property type="entry name" value="Peripla_BP_2"/>
    <property type="match status" value="1"/>
</dbReference>
<feature type="chain" id="PRO_5044182135" evidence="2">
    <location>
        <begin position="27"/>
        <end position="370"/>
    </location>
</feature>
<name>I7IXC7_9CORY</name>
<dbReference type="OrthoDB" id="9797736at2"/>
<evidence type="ECO:0000313" key="6">
    <source>
        <dbReference type="Proteomes" id="UP000006078"/>
    </source>
</evidence>
<dbReference type="STRING" id="29321.AAV33_06365"/>
<reference evidence="4 7" key="1">
    <citation type="journal article" date="2012" name="J. Bacteriol.">
        <title>Draft Genome Sequence of Turicella otitidis ATCC 51513, Isolated from Middle Ear Fluid from a Child with Otitis Media.</title>
        <authorList>
            <person name="Brinkrolf K."/>
            <person name="Schneider J."/>
            <person name="Knecht M."/>
            <person name="Ruckert C."/>
            <person name="Tauch A."/>
        </authorList>
    </citation>
    <scope>NUCLEOTIDE SEQUENCE [LARGE SCALE GENOMIC DNA]</scope>
    <source>
        <strain evidence="4 7">ATCC 51513</strain>
    </source>
</reference>
<feature type="signal peptide" evidence="2">
    <location>
        <begin position="1"/>
        <end position="26"/>
    </location>
</feature>
<evidence type="ECO:0000313" key="4">
    <source>
        <dbReference type="EMBL" id="CCI83713.1"/>
    </source>
</evidence>
<evidence type="ECO:0000313" key="5">
    <source>
        <dbReference type="EMBL" id="EJZ81894.1"/>
    </source>
</evidence>
<dbReference type="PROSITE" id="PS51257">
    <property type="entry name" value="PROKAR_LIPOPROTEIN"/>
    <property type="match status" value="1"/>
</dbReference>
<keyword evidence="2" id="KW-0732">Signal</keyword>
<dbReference type="AlphaFoldDB" id="I7IXC7"/>
<dbReference type="PROSITE" id="PS50983">
    <property type="entry name" value="FE_B12_PBP"/>
    <property type="match status" value="1"/>
</dbReference>
<evidence type="ECO:0000259" key="3">
    <source>
        <dbReference type="PROSITE" id="PS50983"/>
    </source>
</evidence>
<dbReference type="Proteomes" id="UP000011016">
    <property type="component" value="Unassembled WGS sequence"/>
</dbReference>
<dbReference type="InterPro" id="IPR002491">
    <property type="entry name" value="ABC_transptr_periplasmic_BD"/>
</dbReference>